<organism evidence="1 2">
    <name type="scientific">Candidatus Portnoybacteria bacterium RIFCSPHIGHO2_01_FULL_40_12b</name>
    <dbReference type="NCBI Taxonomy" id="1801994"/>
    <lineage>
        <taxon>Bacteria</taxon>
        <taxon>Candidatus Portnoyibacteriota</taxon>
    </lineage>
</organism>
<evidence type="ECO:0000313" key="2">
    <source>
        <dbReference type="Proteomes" id="UP000176974"/>
    </source>
</evidence>
<sequence length="88" mass="9514">MNLINSNLGSKNLLCAHGRVGQTQLSFWRRISQSEIRNPVAESEGGQKFLPPSQPPSLLPARVSDFVSAAPAARQLGISFKKGSHCVQ</sequence>
<dbReference type="EMBL" id="MHMY01000018">
    <property type="protein sequence ID" value="OGZ35119.1"/>
    <property type="molecule type" value="Genomic_DNA"/>
</dbReference>
<proteinExistence type="predicted"/>
<protein>
    <submittedName>
        <fullName evidence="1">Uncharacterized protein</fullName>
    </submittedName>
</protein>
<reference evidence="1 2" key="1">
    <citation type="journal article" date="2016" name="Nat. Commun.">
        <title>Thousands of microbial genomes shed light on interconnected biogeochemical processes in an aquifer system.</title>
        <authorList>
            <person name="Anantharaman K."/>
            <person name="Brown C.T."/>
            <person name="Hug L.A."/>
            <person name="Sharon I."/>
            <person name="Castelle C.J."/>
            <person name="Probst A.J."/>
            <person name="Thomas B.C."/>
            <person name="Singh A."/>
            <person name="Wilkins M.J."/>
            <person name="Karaoz U."/>
            <person name="Brodie E.L."/>
            <person name="Williams K.H."/>
            <person name="Hubbard S.S."/>
            <person name="Banfield J.F."/>
        </authorList>
    </citation>
    <scope>NUCLEOTIDE SEQUENCE [LARGE SCALE GENOMIC DNA]</scope>
</reference>
<accession>A0A1G2FAP0</accession>
<gene>
    <name evidence="1" type="ORF">A2815_02140</name>
</gene>
<comment type="caution">
    <text evidence="1">The sequence shown here is derived from an EMBL/GenBank/DDBJ whole genome shotgun (WGS) entry which is preliminary data.</text>
</comment>
<dbReference type="Proteomes" id="UP000176974">
    <property type="component" value="Unassembled WGS sequence"/>
</dbReference>
<name>A0A1G2FAP0_9BACT</name>
<evidence type="ECO:0000313" key="1">
    <source>
        <dbReference type="EMBL" id="OGZ35119.1"/>
    </source>
</evidence>
<dbReference type="AlphaFoldDB" id="A0A1G2FAP0"/>